<dbReference type="Proteomes" id="UP000261520">
    <property type="component" value="Unplaced"/>
</dbReference>
<feature type="domain" description="C-type lectin" evidence="2">
    <location>
        <begin position="117"/>
        <end position="191"/>
    </location>
</feature>
<dbReference type="SUPFAM" id="SSF56436">
    <property type="entry name" value="C-type lectin-like"/>
    <property type="match status" value="1"/>
</dbReference>
<proteinExistence type="predicted"/>
<dbReference type="PANTHER" id="PTHR45784:SF3">
    <property type="entry name" value="C-TYPE LECTIN DOMAIN FAMILY 4 MEMBER K-LIKE-RELATED"/>
    <property type="match status" value="1"/>
</dbReference>
<dbReference type="STRING" id="409849.ENSPMGP00000026888"/>
<evidence type="ECO:0000313" key="4">
    <source>
        <dbReference type="Proteomes" id="UP000261520"/>
    </source>
</evidence>
<evidence type="ECO:0000259" key="2">
    <source>
        <dbReference type="PROSITE" id="PS50041"/>
    </source>
</evidence>
<evidence type="ECO:0000256" key="1">
    <source>
        <dbReference type="SAM" id="Phobius"/>
    </source>
</evidence>
<protein>
    <recommendedName>
        <fullName evidence="2">C-type lectin domain-containing protein</fullName>
    </recommendedName>
</protein>
<reference evidence="3" key="2">
    <citation type="submission" date="2025-09" db="UniProtKB">
        <authorList>
            <consortium name="Ensembl"/>
        </authorList>
    </citation>
    <scope>IDENTIFICATION</scope>
</reference>
<feature type="transmembrane region" description="Helical" evidence="1">
    <location>
        <begin position="6"/>
        <end position="27"/>
    </location>
</feature>
<dbReference type="PROSITE" id="PS50041">
    <property type="entry name" value="C_TYPE_LECTIN_2"/>
    <property type="match status" value="1"/>
</dbReference>
<dbReference type="Gene3D" id="3.10.100.10">
    <property type="entry name" value="Mannose-Binding Protein A, subunit A"/>
    <property type="match status" value="1"/>
</dbReference>
<feature type="transmembrane region" description="Helical" evidence="1">
    <location>
        <begin position="54"/>
        <end position="75"/>
    </location>
</feature>
<evidence type="ECO:0000313" key="3">
    <source>
        <dbReference type="Ensembl" id="ENSPMGP00000026888.1"/>
    </source>
</evidence>
<dbReference type="Pfam" id="PF00059">
    <property type="entry name" value="Lectin_C"/>
    <property type="match status" value="1"/>
</dbReference>
<keyword evidence="1" id="KW-1133">Transmembrane helix</keyword>
<dbReference type="InterPro" id="IPR001304">
    <property type="entry name" value="C-type_lectin-like"/>
</dbReference>
<feature type="transmembrane region" description="Helical" evidence="1">
    <location>
        <begin position="87"/>
        <end position="107"/>
    </location>
</feature>
<dbReference type="AlphaFoldDB" id="A0A3B4BBI7"/>
<dbReference type="InterPro" id="IPR016187">
    <property type="entry name" value="CTDL_fold"/>
</dbReference>
<name>A0A3B4BBI7_9GOBI</name>
<reference evidence="3" key="1">
    <citation type="submission" date="2025-08" db="UniProtKB">
        <authorList>
            <consortium name="Ensembl"/>
        </authorList>
    </citation>
    <scope>IDENTIFICATION</scope>
</reference>
<organism evidence="3 4">
    <name type="scientific">Periophthalmus magnuspinnatus</name>
    <dbReference type="NCBI Taxonomy" id="409849"/>
    <lineage>
        <taxon>Eukaryota</taxon>
        <taxon>Metazoa</taxon>
        <taxon>Chordata</taxon>
        <taxon>Craniata</taxon>
        <taxon>Vertebrata</taxon>
        <taxon>Euteleostomi</taxon>
        <taxon>Actinopterygii</taxon>
        <taxon>Neopterygii</taxon>
        <taxon>Teleostei</taxon>
        <taxon>Neoteleostei</taxon>
        <taxon>Acanthomorphata</taxon>
        <taxon>Gobiaria</taxon>
        <taxon>Gobiiformes</taxon>
        <taxon>Gobioidei</taxon>
        <taxon>Gobiidae</taxon>
        <taxon>Oxudercinae</taxon>
        <taxon>Periophthalmus</taxon>
    </lineage>
</organism>
<dbReference type="Ensembl" id="ENSPMGT00000028642.1">
    <property type="protein sequence ID" value="ENSPMGP00000026888.1"/>
    <property type="gene ID" value="ENSPMGG00000021707.1"/>
</dbReference>
<keyword evidence="1" id="KW-0812">Transmembrane</keyword>
<dbReference type="InterPro" id="IPR016186">
    <property type="entry name" value="C-type_lectin-like/link_sf"/>
</dbReference>
<dbReference type="PANTHER" id="PTHR45784">
    <property type="entry name" value="C-TYPE LECTIN DOMAIN FAMILY 20 MEMBER A-RELATED"/>
    <property type="match status" value="1"/>
</dbReference>
<accession>A0A3B4BBI7</accession>
<sequence>MKTNPVLSLFSFCSFSVLIRAQIIVLIRCGYFHSSQWYIVTQGTTSIRTSIRKAMPYASIVFQVIFMKIILHKSVHITEHSLSQTQVLTMTGAILLFLLFMDFYGILGKNIYISLSKTWTQAQNLCRTHHTDLSFAYSEEDHERILNAGQGNKEGWIGLHRDSENAFLWLCSGGGRMTFENWDNNQPDNIT</sequence>
<keyword evidence="4" id="KW-1185">Reference proteome</keyword>
<keyword evidence="1" id="KW-0472">Membrane</keyword>